<dbReference type="Pfam" id="PF14492">
    <property type="entry name" value="EFG_III"/>
    <property type="match status" value="1"/>
</dbReference>
<dbReference type="InterPro" id="IPR014721">
    <property type="entry name" value="Ribsml_uS5_D2-typ_fold_subgr"/>
</dbReference>
<dbReference type="Pfam" id="PF00009">
    <property type="entry name" value="GTP_EFTU"/>
    <property type="match status" value="1"/>
</dbReference>
<dbReference type="SUPFAM" id="SSF54980">
    <property type="entry name" value="EF-G C-terminal domain-like"/>
    <property type="match status" value="1"/>
</dbReference>
<keyword evidence="2" id="KW-0342">GTP-binding</keyword>
<dbReference type="GO" id="GO:0005829">
    <property type="term" value="C:cytosol"/>
    <property type="evidence" value="ECO:0007669"/>
    <property type="project" value="TreeGrafter"/>
</dbReference>
<dbReference type="PANTHER" id="PTHR42908">
    <property type="entry name" value="TRANSLATION ELONGATION FACTOR-RELATED"/>
    <property type="match status" value="1"/>
</dbReference>
<dbReference type="EMBL" id="OC917700">
    <property type="protein sequence ID" value="CAD7647768.1"/>
    <property type="molecule type" value="Genomic_DNA"/>
</dbReference>
<gene>
    <name evidence="4" type="ORF">ONB1V03_LOCUS6415</name>
</gene>
<dbReference type="CDD" id="cd16261">
    <property type="entry name" value="EF2_snRNP_III"/>
    <property type="match status" value="1"/>
</dbReference>
<keyword evidence="5" id="KW-1185">Reference proteome</keyword>
<dbReference type="InterPro" id="IPR009000">
    <property type="entry name" value="Transl_B-barrel_sf"/>
</dbReference>
<dbReference type="InterPro" id="IPR005225">
    <property type="entry name" value="Small_GTP-bd"/>
</dbReference>
<keyword evidence="1" id="KW-0547">Nucleotide-binding</keyword>
<dbReference type="OrthoDB" id="364892at2759"/>
<protein>
    <recommendedName>
        <fullName evidence="3">Tr-type G domain-containing protein</fullName>
    </recommendedName>
</protein>
<name>A0A7R9LU86_9ACAR</name>
<dbReference type="NCBIfam" id="TIGR00231">
    <property type="entry name" value="small_GTP"/>
    <property type="match status" value="1"/>
</dbReference>
<dbReference type="InterPro" id="IPR056752">
    <property type="entry name" value="EFL1"/>
</dbReference>
<feature type="domain" description="Tr-type G" evidence="3">
    <location>
        <begin position="21"/>
        <end position="270"/>
    </location>
</feature>
<dbReference type="CDD" id="cd16268">
    <property type="entry name" value="EF2_II"/>
    <property type="match status" value="1"/>
</dbReference>
<dbReference type="SUPFAM" id="SSF52540">
    <property type="entry name" value="P-loop containing nucleoside triphosphate hydrolases"/>
    <property type="match status" value="1"/>
</dbReference>
<dbReference type="Gene3D" id="2.40.30.10">
    <property type="entry name" value="Translation factors"/>
    <property type="match status" value="1"/>
</dbReference>
<dbReference type="PROSITE" id="PS51722">
    <property type="entry name" value="G_TR_2"/>
    <property type="match status" value="1"/>
</dbReference>
<dbReference type="AlphaFoldDB" id="A0A7R9LU86"/>
<dbReference type="Pfam" id="PF25118">
    <property type="entry name" value="EFL1"/>
    <property type="match status" value="1"/>
</dbReference>
<reference evidence="4" key="1">
    <citation type="submission" date="2020-11" db="EMBL/GenBank/DDBJ databases">
        <authorList>
            <person name="Tran Van P."/>
        </authorList>
    </citation>
    <scope>NUCLEOTIDE SEQUENCE</scope>
</reference>
<dbReference type="InterPro" id="IPR041095">
    <property type="entry name" value="EFG_II"/>
</dbReference>
<evidence type="ECO:0000313" key="5">
    <source>
        <dbReference type="Proteomes" id="UP000728032"/>
    </source>
</evidence>
<accession>A0A7R9LU86</accession>
<evidence type="ECO:0000256" key="1">
    <source>
        <dbReference type="ARBA" id="ARBA00022741"/>
    </source>
</evidence>
<dbReference type="Proteomes" id="UP000728032">
    <property type="component" value="Unassembled WGS sequence"/>
</dbReference>
<dbReference type="GO" id="GO:1990904">
    <property type="term" value="C:ribonucleoprotein complex"/>
    <property type="evidence" value="ECO:0007669"/>
    <property type="project" value="TreeGrafter"/>
</dbReference>
<dbReference type="InterPro" id="IPR020568">
    <property type="entry name" value="Ribosomal_Su5_D2-typ_SF"/>
</dbReference>
<dbReference type="GO" id="GO:0043022">
    <property type="term" value="F:ribosome binding"/>
    <property type="evidence" value="ECO:0007669"/>
    <property type="project" value="TreeGrafter"/>
</dbReference>
<dbReference type="InterPro" id="IPR035647">
    <property type="entry name" value="EFG_III/V"/>
</dbReference>
<dbReference type="GO" id="GO:0003924">
    <property type="term" value="F:GTPase activity"/>
    <property type="evidence" value="ECO:0007669"/>
    <property type="project" value="InterPro"/>
</dbReference>
<dbReference type="Gene3D" id="3.30.230.10">
    <property type="match status" value="1"/>
</dbReference>
<dbReference type="CDD" id="cd01681">
    <property type="entry name" value="aeEF2_snRNP_like_IV"/>
    <property type="match status" value="1"/>
</dbReference>
<sequence length="917" mass="103252">MSRSESKTMCEEVKRLQSNSQCIRNVCVLAHVDHGKTTLVDSLIASNGIISRRMAGKLRYLDSREDEQSRGITMKCSAISLTYASGDGEYLVNVVDSPGHVDFFGEVSTAIRLCDGCIVVVDVVEGVCSQTKSALQQAWIERLKPVLVLNKIDRLFVERKMSSLDIYMHLLQILEQINAFLGQLFTCDVLGKCVPNSLPDQPVNDSDGNQQTYDWSSGLEDSDDSTLYFTPETGNVVFGSAIDGWGFTISDFSGFLSAKYHIKEEVLNRTLWGDYYLNSKDKKIMKGALSKAKKPIFVTMVLDNINAIYEAVAIRRDKQMIQKIVTSLGIKFTTRDLNHSDSRSQLHSIFSQWFPISNAVLKMVCRIIPSPLQISEERVENLMCSNTKRFDSLPQQTQQLKSDFMKCSSNRDSTLIVCVSKMFPFEKKFLPQNRQRALTREEILNRRRLKELEDKSVKHLETDPQTQGNSVSNEVIDAIDKQIEENPKVFIAFARVFSGSIRNGDTVYVLGPKHNPNKVNDKMEIDCNLTIHDLSSDQHITKCQINDLYVLMGRELESVDEVCAGNLLGIGGLENHILKSGTLSSTIYCPPFIDLHLATVPILRVAIEPQNPSEMPKLINALKMLNQSDPCVDVKIQETGEHVIMTTGEVHLQRCITDLTQFSSIELNCSEPIVPFRETIVSPPKLDMTNELISAQKANPCISDNSDRSIELLTVNKKSKIKFIAKPLPEEVCNLLEKNTNLLKVITRTQRKSVEFCEQITPQTLQSIQELRSRLQKAFVDSEWPEETVDQIWSIGFNRFNSCFGKNDINLSQENDSMDNEIRYQYENSFVSGFQLATLAGPLCDEPLMSVCFIAEEWTISCDKLDLNNDPFGPFSGQIMSTVKDGCKRAFQAQPQRLMAAMFSCSIQVDDDALAHN</sequence>
<dbReference type="FunFam" id="3.30.70.870:FF:000002">
    <property type="entry name" value="Translation elongation factor 2"/>
    <property type="match status" value="1"/>
</dbReference>
<dbReference type="EMBL" id="CAJPVJ010002875">
    <property type="protein sequence ID" value="CAG2166900.1"/>
    <property type="molecule type" value="Genomic_DNA"/>
</dbReference>
<dbReference type="Gene3D" id="3.30.70.870">
    <property type="entry name" value="Elongation Factor G (Translational Gtpase), domain 3"/>
    <property type="match status" value="1"/>
</dbReference>
<organism evidence="4">
    <name type="scientific">Oppiella nova</name>
    <dbReference type="NCBI Taxonomy" id="334625"/>
    <lineage>
        <taxon>Eukaryota</taxon>
        <taxon>Metazoa</taxon>
        <taxon>Ecdysozoa</taxon>
        <taxon>Arthropoda</taxon>
        <taxon>Chelicerata</taxon>
        <taxon>Arachnida</taxon>
        <taxon>Acari</taxon>
        <taxon>Acariformes</taxon>
        <taxon>Sarcoptiformes</taxon>
        <taxon>Oribatida</taxon>
        <taxon>Brachypylina</taxon>
        <taxon>Oppioidea</taxon>
        <taxon>Oppiidae</taxon>
        <taxon>Oppiella</taxon>
    </lineage>
</organism>
<evidence type="ECO:0000256" key="2">
    <source>
        <dbReference type="ARBA" id="ARBA00023134"/>
    </source>
</evidence>
<evidence type="ECO:0000313" key="4">
    <source>
        <dbReference type="EMBL" id="CAD7647768.1"/>
    </source>
</evidence>
<dbReference type="PRINTS" id="PR00315">
    <property type="entry name" value="ELONGATNFCT"/>
</dbReference>
<dbReference type="Gene3D" id="3.40.50.300">
    <property type="entry name" value="P-loop containing nucleotide triphosphate hydrolases"/>
    <property type="match status" value="1"/>
</dbReference>
<dbReference type="InterPro" id="IPR027417">
    <property type="entry name" value="P-loop_NTPase"/>
</dbReference>
<dbReference type="FunFam" id="3.40.50.300:FF:000746">
    <property type="entry name" value="Ribosome assembly protein 1"/>
    <property type="match status" value="1"/>
</dbReference>
<dbReference type="SUPFAM" id="SSF54211">
    <property type="entry name" value="Ribosomal protein S5 domain 2-like"/>
    <property type="match status" value="1"/>
</dbReference>
<dbReference type="GO" id="GO:0005525">
    <property type="term" value="F:GTP binding"/>
    <property type="evidence" value="ECO:0007669"/>
    <property type="project" value="UniProtKB-KW"/>
</dbReference>
<evidence type="ECO:0000259" key="3">
    <source>
        <dbReference type="PROSITE" id="PS51722"/>
    </source>
</evidence>
<dbReference type="PANTHER" id="PTHR42908:SF3">
    <property type="entry name" value="ELONGATION FACTOR-LIKE GTPASE 1"/>
    <property type="match status" value="1"/>
</dbReference>
<dbReference type="InterPro" id="IPR000795">
    <property type="entry name" value="T_Tr_GTP-bd_dom"/>
</dbReference>
<dbReference type="SUPFAM" id="SSF50447">
    <property type="entry name" value="Translation proteins"/>
    <property type="match status" value="1"/>
</dbReference>
<proteinExistence type="predicted"/>
<dbReference type="GO" id="GO:0042256">
    <property type="term" value="P:cytosolic ribosome assembly"/>
    <property type="evidence" value="ECO:0007669"/>
    <property type="project" value="TreeGrafter"/>
</dbReference>